<sequence>MGTAGWTRCHIPPWRMTAWGQARREASRVKMPEQPTFHALTRLEPLATSVLLVDDNAANLLALEAVLEPLGQRLVRASSGPEALRWLLREDFAVILLDVQMPGVDGFETARLIRQRQRTRYTPIIFLTAHSRDEAHLVHGYAVGAADYVVKPFHPDVLRWKVEAFVGLYLQQQRLQRHESALWARERRMLEQQGELRFRRLVDTMPQFVWELLLDGTIGYANRGWLDYAGLSPEQGRKWKDTLYCLHPEDAPSLRSAWQEAQREGHPLEQECRLRRADGEYRWFLTRTIPERDEQGQLAGWVSTATDIDDARRAVETLRAASEAKDMFLTMAAHELRTPLQAARGYAHLASVKAGDTLAPGVDKALHGIHRSVNRMAKLVENLLDVGRIQRGELHLEPKSLDVGALLRDVAEHFEPLPEGQHIELDAPEGLVVPGDRERLDQVFTNLVSNALRYSPEGGRIRLAAREEAGRVHVEVVDHGLGIPGEKLENIFERFGRAHGISYGGLGLGLSIARGIVERHGGRIWAESPGSQGMGSTFHVVLPVEPGKPAP</sequence>
<dbReference type="PROSITE" id="PS50113">
    <property type="entry name" value="PAC"/>
    <property type="match status" value="1"/>
</dbReference>
<dbReference type="SMART" id="SM00448">
    <property type="entry name" value="REC"/>
    <property type="match status" value="1"/>
</dbReference>
<dbReference type="Gene3D" id="3.40.50.2300">
    <property type="match status" value="1"/>
</dbReference>
<evidence type="ECO:0000259" key="7">
    <source>
        <dbReference type="PROSITE" id="PS50109"/>
    </source>
</evidence>
<feature type="modified residue" description="4-aspartylphosphate" evidence="6">
    <location>
        <position position="98"/>
    </location>
</feature>
<dbReference type="InterPro" id="IPR003661">
    <property type="entry name" value="HisK_dim/P_dom"/>
</dbReference>
<dbReference type="EMBL" id="CP000113">
    <property type="protein sequence ID" value="ABF91844.1"/>
    <property type="molecule type" value="Genomic_DNA"/>
</dbReference>
<organism evidence="11 12">
    <name type="scientific">Myxococcus xanthus (strain DK1622)</name>
    <dbReference type="NCBI Taxonomy" id="246197"/>
    <lineage>
        <taxon>Bacteria</taxon>
        <taxon>Pseudomonadati</taxon>
        <taxon>Myxococcota</taxon>
        <taxon>Myxococcia</taxon>
        <taxon>Myxococcales</taxon>
        <taxon>Cystobacterineae</taxon>
        <taxon>Myxococcaceae</taxon>
        <taxon>Myxococcus</taxon>
    </lineage>
</organism>
<dbReference type="SUPFAM" id="SSF55785">
    <property type="entry name" value="PYP-like sensor domain (PAS domain)"/>
    <property type="match status" value="1"/>
</dbReference>
<dbReference type="SMART" id="SM00091">
    <property type="entry name" value="PAS"/>
    <property type="match status" value="1"/>
</dbReference>
<name>Q1CVM4_MYXXD</name>
<dbReference type="KEGG" id="mxa:MXAN_7444"/>
<dbReference type="SUPFAM" id="SSF55874">
    <property type="entry name" value="ATPase domain of HSP90 chaperone/DNA topoisomerase II/histidine kinase"/>
    <property type="match status" value="1"/>
</dbReference>
<evidence type="ECO:0000256" key="2">
    <source>
        <dbReference type="ARBA" id="ARBA00012438"/>
    </source>
</evidence>
<dbReference type="Pfam" id="PF00072">
    <property type="entry name" value="Response_reg"/>
    <property type="match status" value="1"/>
</dbReference>
<dbReference type="InterPro" id="IPR035965">
    <property type="entry name" value="PAS-like_dom_sf"/>
</dbReference>
<dbReference type="InterPro" id="IPR013655">
    <property type="entry name" value="PAS_fold_3"/>
</dbReference>
<dbReference type="HOGENOM" id="CLU_000445_114_72_7"/>
<feature type="domain" description="PAC" evidence="10">
    <location>
        <begin position="268"/>
        <end position="320"/>
    </location>
</feature>
<dbReference type="eggNOG" id="COG5002">
    <property type="taxonomic scope" value="Bacteria"/>
</dbReference>
<dbReference type="NCBIfam" id="TIGR00229">
    <property type="entry name" value="sensory_box"/>
    <property type="match status" value="1"/>
</dbReference>
<evidence type="ECO:0000256" key="6">
    <source>
        <dbReference type="PROSITE-ProRule" id="PRU00169"/>
    </source>
</evidence>
<feature type="domain" description="Histidine kinase" evidence="7">
    <location>
        <begin position="331"/>
        <end position="546"/>
    </location>
</feature>
<gene>
    <name evidence="11" type="ordered locus">MXAN_7444</name>
</gene>
<dbReference type="PROSITE" id="PS50112">
    <property type="entry name" value="PAS"/>
    <property type="match status" value="1"/>
</dbReference>
<dbReference type="EC" id="2.7.13.3" evidence="2"/>
<dbReference type="Proteomes" id="UP000002402">
    <property type="component" value="Chromosome"/>
</dbReference>
<dbReference type="InterPro" id="IPR011006">
    <property type="entry name" value="CheY-like_superfamily"/>
</dbReference>
<dbReference type="GO" id="GO:0000155">
    <property type="term" value="F:phosphorelay sensor kinase activity"/>
    <property type="evidence" value="ECO:0007669"/>
    <property type="project" value="InterPro"/>
</dbReference>
<dbReference type="FunFam" id="3.30.450.20:FF:000099">
    <property type="entry name" value="Sensory box sensor histidine kinase"/>
    <property type="match status" value="1"/>
</dbReference>
<dbReference type="AlphaFoldDB" id="Q1CVM4"/>
<dbReference type="SMART" id="SM00387">
    <property type="entry name" value="HATPase_c"/>
    <property type="match status" value="1"/>
</dbReference>
<dbReference type="SUPFAM" id="SSF52172">
    <property type="entry name" value="CheY-like"/>
    <property type="match status" value="1"/>
</dbReference>
<dbReference type="PROSITE" id="PS50109">
    <property type="entry name" value="HIS_KIN"/>
    <property type="match status" value="1"/>
</dbReference>
<keyword evidence="4" id="KW-0808">Transferase</keyword>
<feature type="domain" description="Response regulatory" evidence="8">
    <location>
        <begin position="49"/>
        <end position="166"/>
    </location>
</feature>
<dbReference type="EnsemblBacteria" id="ABF91844">
    <property type="protein sequence ID" value="ABF91844"/>
    <property type="gene ID" value="MXAN_7444"/>
</dbReference>
<comment type="catalytic activity">
    <reaction evidence="1">
        <text>ATP + protein L-histidine = ADP + protein N-phospho-L-histidine.</text>
        <dbReference type="EC" id="2.7.13.3"/>
    </reaction>
</comment>
<dbReference type="PRINTS" id="PR00344">
    <property type="entry name" value="BCTRLSENSOR"/>
</dbReference>
<dbReference type="CDD" id="cd00075">
    <property type="entry name" value="HATPase"/>
    <property type="match status" value="1"/>
</dbReference>
<evidence type="ECO:0000259" key="9">
    <source>
        <dbReference type="PROSITE" id="PS50112"/>
    </source>
</evidence>
<dbReference type="PANTHER" id="PTHR43547:SF2">
    <property type="entry name" value="HYBRID SIGNAL TRANSDUCTION HISTIDINE KINASE C"/>
    <property type="match status" value="1"/>
</dbReference>
<dbReference type="InterPro" id="IPR005467">
    <property type="entry name" value="His_kinase_dom"/>
</dbReference>
<dbReference type="InterPro" id="IPR001789">
    <property type="entry name" value="Sig_transdc_resp-reg_receiver"/>
</dbReference>
<dbReference type="Gene3D" id="3.30.450.20">
    <property type="entry name" value="PAS domain"/>
    <property type="match status" value="1"/>
</dbReference>
<dbReference type="Pfam" id="PF02518">
    <property type="entry name" value="HATPase_c"/>
    <property type="match status" value="1"/>
</dbReference>
<dbReference type="Pfam" id="PF00512">
    <property type="entry name" value="HisKA"/>
    <property type="match status" value="1"/>
</dbReference>
<dbReference type="SUPFAM" id="SSF47384">
    <property type="entry name" value="Homodimeric domain of signal transducing histidine kinase"/>
    <property type="match status" value="1"/>
</dbReference>
<feature type="domain" description="PAS" evidence="9">
    <location>
        <begin position="194"/>
        <end position="265"/>
    </location>
</feature>
<proteinExistence type="predicted"/>
<dbReference type="FunFam" id="3.30.565.10:FF:000006">
    <property type="entry name" value="Sensor histidine kinase WalK"/>
    <property type="match status" value="1"/>
</dbReference>
<dbReference type="InterPro" id="IPR001610">
    <property type="entry name" value="PAC"/>
</dbReference>
<keyword evidence="12" id="KW-1185">Reference proteome</keyword>
<dbReference type="Gene3D" id="1.10.287.130">
    <property type="match status" value="1"/>
</dbReference>
<dbReference type="SMART" id="SM00086">
    <property type="entry name" value="PAC"/>
    <property type="match status" value="1"/>
</dbReference>
<dbReference type="PROSITE" id="PS50110">
    <property type="entry name" value="RESPONSE_REGULATORY"/>
    <property type="match status" value="1"/>
</dbReference>
<evidence type="ECO:0000259" key="10">
    <source>
        <dbReference type="PROSITE" id="PS50113"/>
    </source>
</evidence>
<dbReference type="CDD" id="cd00130">
    <property type="entry name" value="PAS"/>
    <property type="match status" value="1"/>
</dbReference>
<dbReference type="InterPro" id="IPR003594">
    <property type="entry name" value="HATPase_dom"/>
</dbReference>
<dbReference type="Gene3D" id="3.30.565.10">
    <property type="entry name" value="Histidine kinase-like ATPase, C-terminal domain"/>
    <property type="match status" value="1"/>
</dbReference>
<reference evidence="11 12" key="1">
    <citation type="journal article" date="2006" name="Proc. Natl. Acad. Sci. U.S.A.">
        <title>Evolution of sensory complexity recorded in a myxobacterial genome.</title>
        <authorList>
            <person name="Goldman B.S."/>
            <person name="Nierman W.C."/>
            <person name="Kaiser D."/>
            <person name="Slater S.C."/>
            <person name="Durkin A.S."/>
            <person name="Eisen J.A."/>
            <person name="Ronning C.M."/>
            <person name="Barbazuk W.B."/>
            <person name="Blanchard M."/>
            <person name="Field C."/>
            <person name="Halling C."/>
            <person name="Hinkle G."/>
            <person name="Iartchuk O."/>
            <person name="Kim H.S."/>
            <person name="Mackenzie C."/>
            <person name="Madupu R."/>
            <person name="Miller N."/>
            <person name="Shvartsbeyn A."/>
            <person name="Sullivan S.A."/>
            <person name="Vaudin M."/>
            <person name="Wiegand R."/>
            <person name="Kaplan H.B."/>
        </authorList>
    </citation>
    <scope>NUCLEOTIDE SEQUENCE [LARGE SCALE GENOMIC DNA]</scope>
    <source>
        <strain evidence="12">DK1622</strain>
    </source>
</reference>
<evidence type="ECO:0000256" key="4">
    <source>
        <dbReference type="ARBA" id="ARBA00022679"/>
    </source>
</evidence>
<evidence type="ECO:0000259" key="8">
    <source>
        <dbReference type="PROSITE" id="PS50110"/>
    </source>
</evidence>
<evidence type="ECO:0000313" key="12">
    <source>
        <dbReference type="Proteomes" id="UP000002402"/>
    </source>
</evidence>
<protein>
    <recommendedName>
        <fullName evidence="2">histidine kinase</fullName>
        <ecNumber evidence="2">2.7.13.3</ecNumber>
    </recommendedName>
</protein>
<dbReference type="InterPro" id="IPR036097">
    <property type="entry name" value="HisK_dim/P_sf"/>
</dbReference>
<dbReference type="InterPro" id="IPR004358">
    <property type="entry name" value="Sig_transdc_His_kin-like_C"/>
</dbReference>
<evidence type="ECO:0000256" key="1">
    <source>
        <dbReference type="ARBA" id="ARBA00000085"/>
    </source>
</evidence>
<dbReference type="Pfam" id="PF08447">
    <property type="entry name" value="PAS_3"/>
    <property type="match status" value="1"/>
</dbReference>
<dbReference type="InterPro" id="IPR036890">
    <property type="entry name" value="HATPase_C_sf"/>
</dbReference>
<evidence type="ECO:0000256" key="5">
    <source>
        <dbReference type="ARBA" id="ARBA00022777"/>
    </source>
</evidence>
<dbReference type="PANTHER" id="PTHR43547">
    <property type="entry name" value="TWO-COMPONENT HISTIDINE KINASE"/>
    <property type="match status" value="1"/>
</dbReference>
<keyword evidence="3 6" id="KW-0597">Phosphoprotein</keyword>
<accession>Q1CVM4</accession>
<evidence type="ECO:0000256" key="3">
    <source>
        <dbReference type="ARBA" id="ARBA00022553"/>
    </source>
</evidence>
<dbReference type="STRING" id="246197.MXAN_7444"/>
<keyword evidence="5 11" id="KW-0418">Kinase</keyword>
<dbReference type="InterPro" id="IPR000014">
    <property type="entry name" value="PAS"/>
</dbReference>
<dbReference type="eggNOG" id="COG3706">
    <property type="taxonomic scope" value="Bacteria"/>
</dbReference>
<dbReference type="InterPro" id="IPR000700">
    <property type="entry name" value="PAS-assoc_C"/>
</dbReference>
<dbReference type="NCBIfam" id="NF041880">
    <property type="entry name" value="EPS_EpsF"/>
    <property type="match status" value="1"/>
</dbReference>
<dbReference type="SMART" id="SM00388">
    <property type="entry name" value="HisKA"/>
    <property type="match status" value="1"/>
</dbReference>
<dbReference type="CDD" id="cd00082">
    <property type="entry name" value="HisKA"/>
    <property type="match status" value="1"/>
</dbReference>
<evidence type="ECO:0000313" key="11">
    <source>
        <dbReference type="EMBL" id="ABF91844.1"/>
    </source>
</evidence>